<evidence type="ECO:0000313" key="1">
    <source>
        <dbReference type="EMBL" id="MDC9591716.1"/>
    </source>
</evidence>
<accession>A0ABT5LKR5</accession>
<gene>
    <name evidence="1" type="ORF">PSI23_21140</name>
</gene>
<dbReference type="EMBL" id="JAQRFI010000138">
    <property type="protein sequence ID" value="MDC9591716.1"/>
    <property type="molecule type" value="Genomic_DNA"/>
</dbReference>
<sequence length="116" mass="13430">MKKKLCYCLEEKYAAKFFSFLILGVLHSLDKKLISINEAEGFVFQPDIIRTLKEIKAPRKLIKIADLGTELDGVESLIPHELSAEINKLIRKTLSVIKNSEKVEEEVLREREIKRF</sequence>
<name>A0ABT5LKR5_9GAMM</name>
<keyword evidence="2" id="KW-1185">Reference proteome</keyword>
<proteinExistence type="predicted"/>
<reference evidence="1 2" key="1">
    <citation type="submission" date="2023-02" db="EMBL/GenBank/DDBJ databases">
        <title>Entomopathogenic bacteria.</title>
        <authorList>
            <person name="Machado R.A."/>
        </authorList>
    </citation>
    <scope>NUCLEOTIDE SEQUENCE [LARGE SCALE GENOMIC DNA]</scope>
    <source>
        <strain evidence="1 2">XENO-10</strain>
    </source>
</reference>
<dbReference type="RefSeq" id="WP_273556921.1">
    <property type="nucleotide sequence ID" value="NZ_JAQRFI010000138.1"/>
</dbReference>
<organism evidence="1 2">
    <name type="scientific">Xenorhabdus yunnanensis</name>
    <dbReference type="NCBI Taxonomy" id="3025878"/>
    <lineage>
        <taxon>Bacteria</taxon>
        <taxon>Pseudomonadati</taxon>
        <taxon>Pseudomonadota</taxon>
        <taxon>Gammaproteobacteria</taxon>
        <taxon>Enterobacterales</taxon>
        <taxon>Morganellaceae</taxon>
        <taxon>Xenorhabdus</taxon>
    </lineage>
</organism>
<protein>
    <submittedName>
        <fullName evidence="1">DUF3969 family protein</fullName>
    </submittedName>
</protein>
<dbReference type="Pfam" id="PF13108">
    <property type="entry name" value="DUF3969"/>
    <property type="match status" value="1"/>
</dbReference>
<dbReference type="Proteomes" id="UP001217178">
    <property type="component" value="Unassembled WGS sequence"/>
</dbReference>
<comment type="caution">
    <text evidence="1">The sequence shown here is derived from an EMBL/GenBank/DDBJ whole genome shotgun (WGS) entry which is preliminary data.</text>
</comment>
<dbReference type="InterPro" id="IPR025083">
    <property type="entry name" value="DUF3969"/>
</dbReference>
<evidence type="ECO:0000313" key="2">
    <source>
        <dbReference type="Proteomes" id="UP001217178"/>
    </source>
</evidence>